<proteinExistence type="predicted"/>
<protein>
    <submittedName>
        <fullName evidence="1">Uncharacterized protein</fullName>
    </submittedName>
</protein>
<organism evidence="1 2">
    <name type="scientific">Thalassiosira oceanica</name>
    <name type="common">Marine diatom</name>
    <dbReference type="NCBI Taxonomy" id="159749"/>
    <lineage>
        <taxon>Eukaryota</taxon>
        <taxon>Sar</taxon>
        <taxon>Stramenopiles</taxon>
        <taxon>Ochrophyta</taxon>
        <taxon>Bacillariophyta</taxon>
        <taxon>Coscinodiscophyceae</taxon>
        <taxon>Thalassiosirophycidae</taxon>
        <taxon>Thalassiosirales</taxon>
        <taxon>Thalassiosiraceae</taxon>
        <taxon>Thalassiosira</taxon>
    </lineage>
</organism>
<name>K0SCX2_THAOC</name>
<sequence length="92" mass="10159">SGAADESFSKQEGHCLHRRINGFELQHCAPSGAQRLPPVQIVAVFLYNMRPTTQQALPIIIPDALDILNAEEVVISNSMTSIELVANLMRHH</sequence>
<gene>
    <name evidence="1" type="ORF">THAOC_21052</name>
</gene>
<evidence type="ECO:0000313" key="2">
    <source>
        <dbReference type="Proteomes" id="UP000266841"/>
    </source>
</evidence>
<reference evidence="1 2" key="1">
    <citation type="journal article" date="2012" name="Genome Biol.">
        <title>Genome and low-iron response of an oceanic diatom adapted to chronic iron limitation.</title>
        <authorList>
            <person name="Lommer M."/>
            <person name="Specht M."/>
            <person name="Roy A.S."/>
            <person name="Kraemer L."/>
            <person name="Andreson R."/>
            <person name="Gutowska M.A."/>
            <person name="Wolf J."/>
            <person name="Bergner S.V."/>
            <person name="Schilhabel M.B."/>
            <person name="Klostermeier U.C."/>
            <person name="Beiko R.G."/>
            <person name="Rosenstiel P."/>
            <person name="Hippler M."/>
            <person name="Laroche J."/>
        </authorList>
    </citation>
    <scope>NUCLEOTIDE SEQUENCE [LARGE SCALE GENOMIC DNA]</scope>
    <source>
        <strain evidence="1 2">CCMP1005</strain>
    </source>
</reference>
<dbReference type="AlphaFoldDB" id="K0SCX2"/>
<keyword evidence="2" id="KW-1185">Reference proteome</keyword>
<comment type="caution">
    <text evidence="1">The sequence shown here is derived from an EMBL/GenBank/DDBJ whole genome shotgun (WGS) entry which is preliminary data.</text>
</comment>
<dbReference type="Proteomes" id="UP000266841">
    <property type="component" value="Unassembled WGS sequence"/>
</dbReference>
<dbReference type="EMBL" id="AGNL01024225">
    <property type="protein sequence ID" value="EJK58791.1"/>
    <property type="molecule type" value="Genomic_DNA"/>
</dbReference>
<evidence type="ECO:0000313" key="1">
    <source>
        <dbReference type="EMBL" id="EJK58791.1"/>
    </source>
</evidence>
<accession>K0SCX2</accession>
<feature type="non-terminal residue" evidence="1">
    <location>
        <position position="1"/>
    </location>
</feature>